<comment type="caution">
    <text evidence="2">The sequence shown here is derived from an EMBL/GenBank/DDBJ whole genome shotgun (WGS) entry which is preliminary data.</text>
</comment>
<sequence>MHHSAVKSISHSSFESGSRRATRFMSYKCGLLRMLAVWLLVGCFCSTAFSQDKNRMVRLAKLVIDAPQLERYKAFLKEEIEASVRLEPGVLTLYAVWEKEKPTHFTILEIYADSTAYKAHIQTPHFLKYKNGTKDMVKSLELVDTTPLVPGMKIK</sequence>
<keyword evidence="2" id="KW-0560">Oxidoreductase</keyword>
<organism evidence="2 3">
    <name type="scientific">Fibrisoma montanum</name>
    <dbReference type="NCBI Taxonomy" id="2305895"/>
    <lineage>
        <taxon>Bacteria</taxon>
        <taxon>Pseudomonadati</taxon>
        <taxon>Bacteroidota</taxon>
        <taxon>Cytophagia</taxon>
        <taxon>Cytophagales</taxon>
        <taxon>Spirosomataceae</taxon>
        <taxon>Fibrisoma</taxon>
    </lineage>
</organism>
<dbReference type="AlphaFoldDB" id="A0A418MBJ7"/>
<feature type="domain" description="ABM" evidence="1">
    <location>
        <begin position="56"/>
        <end position="149"/>
    </location>
</feature>
<gene>
    <name evidence="2" type="ORF">DYU11_12140</name>
</gene>
<keyword evidence="2" id="KW-0503">Monooxygenase</keyword>
<dbReference type="Pfam" id="PF03992">
    <property type="entry name" value="ABM"/>
    <property type="match status" value="1"/>
</dbReference>
<evidence type="ECO:0000313" key="3">
    <source>
        <dbReference type="Proteomes" id="UP000283523"/>
    </source>
</evidence>
<dbReference type="Gene3D" id="3.30.70.100">
    <property type="match status" value="1"/>
</dbReference>
<proteinExistence type="predicted"/>
<name>A0A418MBJ7_9BACT</name>
<dbReference type="InterPro" id="IPR011008">
    <property type="entry name" value="Dimeric_a/b-barrel"/>
</dbReference>
<evidence type="ECO:0000259" key="1">
    <source>
        <dbReference type="PROSITE" id="PS51725"/>
    </source>
</evidence>
<evidence type="ECO:0000313" key="2">
    <source>
        <dbReference type="EMBL" id="RIV23720.1"/>
    </source>
</evidence>
<protein>
    <submittedName>
        <fullName evidence="2">Antibiotic biosynthesis monooxygenase</fullName>
    </submittedName>
</protein>
<accession>A0A418MBJ7</accession>
<reference evidence="2 3" key="1">
    <citation type="submission" date="2018-08" db="EMBL/GenBank/DDBJ databases">
        <title>Fibrisoma montanum sp. nov., isolated from Danxia mountain soil.</title>
        <authorList>
            <person name="Huang Y."/>
        </authorList>
    </citation>
    <scope>NUCLEOTIDE SEQUENCE [LARGE SCALE GENOMIC DNA]</scope>
    <source>
        <strain evidence="2 3">HYT19</strain>
    </source>
</reference>
<dbReference type="PANTHER" id="PTHR33336">
    <property type="entry name" value="QUINOL MONOOXYGENASE YGIN-RELATED"/>
    <property type="match status" value="1"/>
</dbReference>
<dbReference type="OrthoDB" id="9812754at2"/>
<dbReference type="InterPro" id="IPR007138">
    <property type="entry name" value="ABM_dom"/>
</dbReference>
<dbReference type="PROSITE" id="PS51725">
    <property type="entry name" value="ABM"/>
    <property type="match status" value="1"/>
</dbReference>
<dbReference type="Proteomes" id="UP000283523">
    <property type="component" value="Unassembled WGS sequence"/>
</dbReference>
<keyword evidence="3" id="KW-1185">Reference proteome</keyword>
<dbReference type="EMBL" id="QXED01000003">
    <property type="protein sequence ID" value="RIV23720.1"/>
    <property type="molecule type" value="Genomic_DNA"/>
</dbReference>
<dbReference type="InterPro" id="IPR050744">
    <property type="entry name" value="AI-2_Isomerase_LsrG"/>
</dbReference>
<dbReference type="PANTHER" id="PTHR33336:SF3">
    <property type="entry name" value="ABM DOMAIN-CONTAINING PROTEIN"/>
    <property type="match status" value="1"/>
</dbReference>
<dbReference type="SUPFAM" id="SSF54909">
    <property type="entry name" value="Dimeric alpha+beta barrel"/>
    <property type="match status" value="1"/>
</dbReference>
<dbReference type="GO" id="GO:0004497">
    <property type="term" value="F:monooxygenase activity"/>
    <property type="evidence" value="ECO:0007669"/>
    <property type="project" value="UniProtKB-KW"/>
</dbReference>